<gene>
    <name evidence="5" type="ORF">OSB04_015247</name>
</gene>
<keyword evidence="6" id="KW-1185">Reference proteome</keyword>
<dbReference type="SUPFAM" id="SSF51197">
    <property type="entry name" value="Clavaminate synthase-like"/>
    <property type="match status" value="1"/>
</dbReference>
<reference evidence="5" key="1">
    <citation type="submission" date="2023-03" db="EMBL/GenBank/DDBJ databases">
        <title>Chromosome-scale reference genome and RAD-based genetic map of yellow starthistle (Centaurea solstitialis) reveal putative structural variation and QTLs associated with invader traits.</title>
        <authorList>
            <person name="Reatini B."/>
            <person name="Cang F.A."/>
            <person name="Jiang Q."/>
            <person name="Mckibben M.T.W."/>
            <person name="Barker M.S."/>
            <person name="Rieseberg L.H."/>
            <person name="Dlugosch K.M."/>
        </authorList>
    </citation>
    <scope>NUCLEOTIDE SEQUENCE</scope>
    <source>
        <strain evidence="5">CAN-66</strain>
        <tissue evidence="5">Leaf</tissue>
    </source>
</reference>
<evidence type="ECO:0008006" key="7">
    <source>
        <dbReference type="Google" id="ProtNLM"/>
    </source>
</evidence>
<accession>A0AA38TGW4</accession>
<evidence type="ECO:0000256" key="2">
    <source>
        <dbReference type="ARBA" id="ARBA00023004"/>
    </source>
</evidence>
<sequence length="201" mass="23064">MSIPTIDFSKLDGEERSKTMALLHHACEKWGFFQIENHGVDKQLMDKVKQLVNQHYEENMEKNFYSSEIAKRFEDKSDTRDIDWESTFFIWHRPENKINGYSNLSEELRIAMDAYIDQLIKVAEKLSELMCENLGLDKEHIKEAFSGDKGPSVGTKVAKYPKCPRPELVRGLREHTDAGGIILLLQDDQVPVSNSSKMANG</sequence>
<evidence type="ECO:0000256" key="1">
    <source>
        <dbReference type="ARBA" id="ARBA00022723"/>
    </source>
</evidence>
<keyword evidence="1" id="KW-0479">Metal-binding</keyword>
<dbReference type="InterPro" id="IPR026992">
    <property type="entry name" value="DIOX_N"/>
</dbReference>
<dbReference type="Pfam" id="PF03171">
    <property type="entry name" value="2OG-FeII_Oxy"/>
    <property type="match status" value="1"/>
</dbReference>
<dbReference type="AlphaFoldDB" id="A0AA38TGW4"/>
<feature type="domain" description="Isopenicillin N synthase-like Fe(2+) 2OG dioxygenase" evidence="3">
    <location>
        <begin position="158"/>
        <end position="188"/>
    </location>
</feature>
<dbReference type="EMBL" id="JARYMX010000004">
    <property type="protein sequence ID" value="KAJ9551202.1"/>
    <property type="molecule type" value="Genomic_DNA"/>
</dbReference>
<evidence type="ECO:0000259" key="4">
    <source>
        <dbReference type="Pfam" id="PF14226"/>
    </source>
</evidence>
<dbReference type="InterPro" id="IPR027443">
    <property type="entry name" value="IPNS-like_sf"/>
</dbReference>
<name>A0AA38TGW4_9ASTR</name>
<dbReference type="InterPro" id="IPR044861">
    <property type="entry name" value="IPNS-like_FE2OG_OXY"/>
</dbReference>
<keyword evidence="2" id="KW-0408">Iron</keyword>
<dbReference type="PANTHER" id="PTHR47991">
    <property type="entry name" value="OXOGLUTARATE/IRON-DEPENDENT DIOXYGENASE"/>
    <property type="match status" value="1"/>
</dbReference>
<evidence type="ECO:0000259" key="3">
    <source>
        <dbReference type="Pfam" id="PF03171"/>
    </source>
</evidence>
<dbReference type="GO" id="GO:0046872">
    <property type="term" value="F:metal ion binding"/>
    <property type="evidence" value="ECO:0007669"/>
    <property type="project" value="UniProtKB-KW"/>
</dbReference>
<comment type="caution">
    <text evidence="5">The sequence shown here is derived from an EMBL/GenBank/DDBJ whole genome shotgun (WGS) entry which is preliminary data.</text>
</comment>
<protein>
    <recommendedName>
        <fullName evidence="7">1-aminocyclopropane-1-carboxylate oxidase</fullName>
    </recommendedName>
</protein>
<evidence type="ECO:0000313" key="6">
    <source>
        <dbReference type="Proteomes" id="UP001172457"/>
    </source>
</evidence>
<dbReference type="Pfam" id="PF14226">
    <property type="entry name" value="DIOX_N"/>
    <property type="match status" value="1"/>
</dbReference>
<proteinExistence type="predicted"/>
<organism evidence="5 6">
    <name type="scientific">Centaurea solstitialis</name>
    <name type="common">yellow star-thistle</name>
    <dbReference type="NCBI Taxonomy" id="347529"/>
    <lineage>
        <taxon>Eukaryota</taxon>
        <taxon>Viridiplantae</taxon>
        <taxon>Streptophyta</taxon>
        <taxon>Embryophyta</taxon>
        <taxon>Tracheophyta</taxon>
        <taxon>Spermatophyta</taxon>
        <taxon>Magnoliopsida</taxon>
        <taxon>eudicotyledons</taxon>
        <taxon>Gunneridae</taxon>
        <taxon>Pentapetalae</taxon>
        <taxon>asterids</taxon>
        <taxon>campanulids</taxon>
        <taxon>Asterales</taxon>
        <taxon>Asteraceae</taxon>
        <taxon>Carduoideae</taxon>
        <taxon>Cardueae</taxon>
        <taxon>Centaureinae</taxon>
        <taxon>Centaurea</taxon>
    </lineage>
</organism>
<evidence type="ECO:0000313" key="5">
    <source>
        <dbReference type="EMBL" id="KAJ9551202.1"/>
    </source>
</evidence>
<dbReference type="Gene3D" id="2.60.120.330">
    <property type="entry name" value="B-lactam Antibiotic, Isopenicillin N Synthase, Chain"/>
    <property type="match status" value="1"/>
</dbReference>
<dbReference type="InterPro" id="IPR050295">
    <property type="entry name" value="Plant_2OG-oxidoreductases"/>
</dbReference>
<dbReference type="Proteomes" id="UP001172457">
    <property type="component" value="Chromosome 4"/>
</dbReference>
<feature type="domain" description="Non-haem dioxygenase N-terminal" evidence="4">
    <location>
        <begin position="3"/>
        <end position="62"/>
    </location>
</feature>